<evidence type="ECO:0000256" key="1">
    <source>
        <dbReference type="SAM" id="MobiDB-lite"/>
    </source>
</evidence>
<reference evidence="2 3" key="1">
    <citation type="journal article" date="2012" name="Proc. Natl. Acad. Sci. U.S.A.">
        <title>Comparative genomics of Ceriporiopsis subvermispora and Phanerochaete chrysosporium provide insight into selective ligninolysis.</title>
        <authorList>
            <person name="Fernandez-Fueyo E."/>
            <person name="Ruiz-Duenas F.J."/>
            <person name="Ferreira P."/>
            <person name="Floudas D."/>
            <person name="Hibbett D.S."/>
            <person name="Canessa P."/>
            <person name="Larrondo L.F."/>
            <person name="James T.Y."/>
            <person name="Seelenfreund D."/>
            <person name="Lobos S."/>
            <person name="Polanco R."/>
            <person name="Tello M."/>
            <person name="Honda Y."/>
            <person name="Watanabe T."/>
            <person name="Watanabe T."/>
            <person name="Ryu J.S."/>
            <person name="Kubicek C.P."/>
            <person name="Schmoll M."/>
            <person name="Gaskell J."/>
            <person name="Hammel K.E."/>
            <person name="St John F.J."/>
            <person name="Vanden Wymelenberg A."/>
            <person name="Sabat G."/>
            <person name="Splinter BonDurant S."/>
            <person name="Syed K."/>
            <person name="Yadav J.S."/>
            <person name="Doddapaneni H."/>
            <person name="Subramanian V."/>
            <person name="Lavin J.L."/>
            <person name="Oguiza J.A."/>
            <person name="Perez G."/>
            <person name="Pisabarro A.G."/>
            <person name="Ramirez L."/>
            <person name="Santoyo F."/>
            <person name="Master E."/>
            <person name="Coutinho P.M."/>
            <person name="Henrissat B."/>
            <person name="Lombard V."/>
            <person name="Magnuson J.K."/>
            <person name="Kuees U."/>
            <person name="Hori C."/>
            <person name="Igarashi K."/>
            <person name="Samejima M."/>
            <person name="Held B.W."/>
            <person name="Barry K.W."/>
            <person name="LaButti K.M."/>
            <person name="Lapidus A."/>
            <person name="Lindquist E.A."/>
            <person name="Lucas S.M."/>
            <person name="Riley R."/>
            <person name="Salamov A.A."/>
            <person name="Hoffmeister D."/>
            <person name="Schwenk D."/>
            <person name="Hadar Y."/>
            <person name="Yarden O."/>
            <person name="de Vries R.P."/>
            <person name="Wiebenga A."/>
            <person name="Stenlid J."/>
            <person name="Eastwood D."/>
            <person name="Grigoriev I.V."/>
            <person name="Berka R.M."/>
            <person name="Blanchette R.A."/>
            <person name="Kersten P."/>
            <person name="Martinez A.T."/>
            <person name="Vicuna R."/>
            <person name="Cullen D."/>
        </authorList>
    </citation>
    <scope>NUCLEOTIDE SEQUENCE [LARGE SCALE GENOMIC DNA]</scope>
    <source>
        <strain evidence="2 3">B</strain>
    </source>
</reference>
<gene>
    <name evidence="2" type="ORF">CERSUDRAFT_126652</name>
</gene>
<dbReference type="HOGENOM" id="CLU_1120044_0_0_1"/>
<sequence>MLIPVVTLHKSAEAVNTERHSYESVRASENVETGVYREPRSERPKSTARASATQNGTEAGQPAPTCSPAIRIERRTPLRLHEQNAHLVEREDSRISTGGSESTGAGYTSLVKVDTTCADLPALTMTSRTTIMLKKKHRIPADADKGAGTVPASARQYGSRTHSLVCAEVVVARVPLPPNQMCARVARMIEGRVIWIGGTQNKDFVALNVGSRLRRLDCGPRRVKFELRRYQRKLGRIPVGDQVDKQPG</sequence>
<keyword evidence="3" id="KW-1185">Reference proteome</keyword>
<accession>M2QK82</accession>
<dbReference type="AlphaFoldDB" id="M2QK82"/>
<dbReference type="EMBL" id="KB445810">
    <property type="protein sequence ID" value="EMD32525.1"/>
    <property type="molecule type" value="Genomic_DNA"/>
</dbReference>
<name>M2QK82_CERS8</name>
<feature type="compositionally biased region" description="Polar residues" evidence="1">
    <location>
        <begin position="48"/>
        <end position="58"/>
    </location>
</feature>
<feature type="compositionally biased region" description="Polar residues" evidence="1">
    <location>
        <begin position="95"/>
        <end position="104"/>
    </location>
</feature>
<feature type="region of interest" description="Disordered" evidence="1">
    <location>
        <begin position="17"/>
        <end position="104"/>
    </location>
</feature>
<proteinExistence type="predicted"/>
<evidence type="ECO:0000313" key="2">
    <source>
        <dbReference type="EMBL" id="EMD32525.1"/>
    </source>
</evidence>
<organism evidence="2 3">
    <name type="scientific">Ceriporiopsis subvermispora (strain B)</name>
    <name type="common">White-rot fungus</name>
    <name type="synonym">Gelatoporia subvermispora</name>
    <dbReference type="NCBI Taxonomy" id="914234"/>
    <lineage>
        <taxon>Eukaryota</taxon>
        <taxon>Fungi</taxon>
        <taxon>Dikarya</taxon>
        <taxon>Basidiomycota</taxon>
        <taxon>Agaricomycotina</taxon>
        <taxon>Agaricomycetes</taxon>
        <taxon>Polyporales</taxon>
        <taxon>Gelatoporiaceae</taxon>
        <taxon>Gelatoporia</taxon>
    </lineage>
</organism>
<dbReference type="Proteomes" id="UP000016930">
    <property type="component" value="Unassembled WGS sequence"/>
</dbReference>
<protein>
    <submittedName>
        <fullName evidence="2">Uncharacterized protein</fullName>
    </submittedName>
</protein>
<feature type="compositionally biased region" description="Basic and acidic residues" evidence="1">
    <location>
        <begin position="35"/>
        <end position="45"/>
    </location>
</feature>
<feature type="compositionally biased region" description="Basic and acidic residues" evidence="1">
    <location>
        <begin position="71"/>
        <end position="94"/>
    </location>
</feature>
<evidence type="ECO:0000313" key="3">
    <source>
        <dbReference type="Proteomes" id="UP000016930"/>
    </source>
</evidence>